<keyword evidence="1" id="KW-0472">Membrane</keyword>
<proteinExistence type="predicted"/>
<reference evidence="2 3" key="1">
    <citation type="submission" date="2022-12" db="EMBL/GenBank/DDBJ databases">
        <title>Metagenome assembled genome from gulf of manar.</title>
        <authorList>
            <person name="Kohli P."/>
            <person name="Pk S."/>
            <person name="Venkata Ramana C."/>
            <person name="Sasikala C."/>
        </authorList>
    </citation>
    <scope>NUCLEOTIDE SEQUENCE [LARGE SCALE GENOMIC DNA]</scope>
    <source>
        <strain evidence="2">JB008</strain>
    </source>
</reference>
<dbReference type="PANTHER" id="PTHR31446">
    <property type="entry name" value="ACID PHOSPHATASE/VANADIUM-DEPENDENT HALOPEROXIDASE-RELATED PROTEIN"/>
    <property type="match status" value="1"/>
</dbReference>
<keyword evidence="1" id="KW-0812">Transmembrane</keyword>
<sequence length="147" mass="16078">MQEIIGNRILWSVVIALVLAQVLKVITDWISLGKFDRKRFKGTGGMPSSHSASVTALATSVGIERGFGSAEFTIAVVLAFVVMYDAMGIRRAAGRHAEILNELIQELSDTFRDGFQPQKLRTLLGHTMPQVFFGALLGIAISIIIYL</sequence>
<organism evidence="2 3">
    <name type="scientific">Candidatus Thalassospirochaeta sargassi</name>
    <dbReference type="NCBI Taxonomy" id="3119039"/>
    <lineage>
        <taxon>Bacteria</taxon>
        <taxon>Pseudomonadati</taxon>
        <taxon>Spirochaetota</taxon>
        <taxon>Spirochaetia</taxon>
        <taxon>Spirochaetales</taxon>
        <taxon>Spirochaetaceae</taxon>
        <taxon>Candidatus Thalassospirochaeta</taxon>
    </lineage>
</organism>
<feature type="transmembrane region" description="Helical" evidence="1">
    <location>
        <begin position="67"/>
        <end position="86"/>
    </location>
</feature>
<dbReference type="Pfam" id="PF02681">
    <property type="entry name" value="DUF212"/>
    <property type="match status" value="1"/>
</dbReference>
<comment type="caution">
    <text evidence="2">The sequence shown here is derived from an EMBL/GenBank/DDBJ whole genome shotgun (WGS) entry which is preliminary data.</text>
</comment>
<feature type="transmembrane region" description="Helical" evidence="1">
    <location>
        <begin position="128"/>
        <end position="146"/>
    </location>
</feature>
<evidence type="ECO:0000313" key="2">
    <source>
        <dbReference type="EMBL" id="MDC7225438.1"/>
    </source>
</evidence>
<evidence type="ECO:0000313" key="3">
    <source>
        <dbReference type="Proteomes" id="UP001221217"/>
    </source>
</evidence>
<dbReference type="EMBL" id="JAQQAL010000006">
    <property type="protein sequence ID" value="MDC7225438.1"/>
    <property type="molecule type" value="Genomic_DNA"/>
</dbReference>
<dbReference type="PANTHER" id="PTHR31446:SF29">
    <property type="entry name" value="ACID PHOSPHATASE_VANADIUM-DEPENDENT HALOPEROXIDASE-RELATED PROTEIN"/>
    <property type="match status" value="1"/>
</dbReference>
<dbReference type="InterPro" id="IPR003832">
    <property type="entry name" value="DUF212"/>
</dbReference>
<evidence type="ECO:0000256" key="1">
    <source>
        <dbReference type="SAM" id="Phobius"/>
    </source>
</evidence>
<feature type="transmembrane region" description="Helical" evidence="1">
    <location>
        <begin position="9"/>
        <end position="30"/>
    </location>
</feature>
<name>A0AAJ1MHN6_9SPIO</name>
<dbReference type="AlphaFoldDB" id="A0AAJ1MHN6"/>
<protein>
    <submittedName>
        <fullName evidence="2">Divergent PAP2 family protein</fullName>
    </submittedName>
</protein>
<accession>A0AAJ1MHN6</accession>
<keyword evidence="1" id="KW-1133">Transmembrane helix</keyword>
<dbReference type="Proteomes" id="UP001221217">
    <property type="component" value="Unassembled WGS sequence"/>
</dbReference>
<gene>
    <name evidence="2" type="ORF">PQJ61_01595</name>
</gene>